<feature type="transmembrane region" description="Helical" evidence="2">
    <location>
        <begin position="63"/>
        <end position="88"/>
    </location>
</feature>
<dbReference type="GeneID" id="9942178"/>
<name>A0A1I7VPR2_LOALO</name>
<evidence type="ECO:0000256" key="2">
    <source>
        <dbReference type="SAM" id="Phobius"/>
    </source>
</evidence>
<dbReference type="RefSeq" id="XP_020306419.1">
    <property type="nucleotide sequence ID" value="XM_020449965.1"/>
</dbReference>
<feature type="compositionally biased region" description="Gly residues" evidence="1">
    <location>
        <begin position="194"/>
        <end position="204"/>
    </location>
</feature>
<evidence type="ECO:0000313" key="4">
    <source>
        <dbReference type="Proteomes" id="UP000095285"/>
    </source>
</evidence>
<protein>
    <submittedName>
        <fullName evidence="5">CX domain-containing protein</fullName>
    </submittedName>
</protein>
<organism evidence="4 5">
    <name type="scientific">Loa loa</name>
    <name type="common">Eye worm</name>
    <name type="synonym">Filaria loa</name>
    <dbReference type="NCBI Taxonomy" id="7209"/>
    <lineage>
        <taxon>Eukaryota</taxon>
        <taxon>Metazoa</taxon>
        <taxon>Ecdysozoa</taxon>
        <taxon>Nematoda</taxon>
        <taxon>Chromadorea</taxon>
        <taxon>Rhabditida</taxon>
        <taxon>Spirurina</taxon>
        <taxon>Spiruromorpha</taxon>
        <taxon>Filarioidea</taxon>
        <taxon>Onchocercidae</taxon>
        <taxon>Loa</taxon>
    </lineage>
</organism>
<gene>
    <name evidence="3 5" type="ORF">LOAG_17306</name>
</gene>
<evidence type="ECO:0000313" key="5">
    <source>
        <dbReference type="WBParaSite" id="EN70_4925"/>
    </source>
</evidence>
<accession>A0A1S0UIM2</accession>
<dbReference type="eggNOG" id="ENOG502S5X7">
    <property type="taxonomic scope" value="Eukaryota"/>
</dbReference>
<dbReference type="Proteomes" id="UP000095285">
    <property type="component" value="Unassembled WGS sequence"/>
</dbReference>
<evidence type="ECO:0000256" key="1">
    <source>
        <dbReference type="SAM" id="MobiDB-lite"/>
    </source>
</evidence>
<sequence>MDLLIQSKSRGIRYEGYDNDFIQCIFEDADVSGRNERYEFRCRPDLECCGRVCCIPQENVIPLWLMILFIILGLLLLCALLSTIIWFLRKITKQNKSLDKGKQTKITNYQDQHPAVGYRSYKQNESQEEIGKENLIRKDKDDLYSTPNGAGTIRSMRGKRNPLYTTTSSTVKIRETFDRTISDGNVYDKTGTGTDTGTGTGGETTGRSEMIVDNDGRKQLNTAGIRRNGNGYQTTESTSLPRTISATQNGSPPLGHYSTRETFEERCEENYVAEEEKSISYSDTKELL</sequence>
<dbReference type="WBParaSite" id="EN70_4925">
    <property type="protein sequence ID" value="EN70_4925"/>
    <property type="gene ID" value="EN70_4925"/>
</dbReference>
<dbReference type="KEGG" id="loa:LOAG_17306"/>
<dbReference type="EMBL" id="JH712125">
    <property type="protein sequence ID" value="EJD75562.1"/>
    <property type="molecule type" value="Genomic_DNA"/>
</dbReference>
<feature type="region of interest" description="Disordered" evidence="1">
    <location>
        <begin position="188"/>
        <end position="288"/>
    </location>
</feature>
<keyword evidence="2" id="KW-0812">Transmembrane</keyword>
<feature type="compositionally biased region" description="Polar residues" evidence="1">
    <location>
        <begin position="230"/>
        <end position="251"/>
    </location>
</feature>
<reference evidence="3 4" key="1">
    <citation type="submission" date="2012-04" db="EMBL/GenBank/DDBJ databases">
        <title>The Genome Sequence of Loa loa.</title>
        <authorList>
            <consortium name="The Broad Institute Genome Sequencing Platform"/>
            <consortium name="Broad Institute Genome Sequencing Center for Infectious Disease"/>
            <person name="Nutman T.B."/>
            <person name="Fink D.L."/>
            <person name="Russ C."/>
            <person name="Young S."/>
            <person name="Zeng Q."/>
            <person name="Gargeya S."/>
            <person name="Alvarado L."/>
            <person name="Berlin A."/>
            <person name="Chapman S.B."/>
            <person name="Chen Z."/>
            <person name="Freedman E."/>
            <person name="Gellesch M."/>
            <person name="Goldberg J."/>
            <person name="Griggs A."/>
            <person name="Gujja S."/>
            <person name="Heilman E.R."/>
            <person name="Heiman D."/>
            <person name="Howarth C."/>
            <person name="Mehta T."/>
            <person name="Neiman D."/>
            <person name="Pearson M."/>
            <person name="Roberts A."/>
            <person name="Saif S."/>
            <person name="Shea T."/>
            <person name="Shenoy N."/>
            <person name="Sisk P."/>
            <person name="Stolte C."/>
            <person name="Sykes S."/>
            <person name="White J."/>
            <person name="Yandava C."/>
            <person name="Haas B."/>
            <person name="Henn M.R."/>
            <person name="Nusbaum C."/>
            <person name="Birren B."/>
        </authorList>
    </citation>
    <scope>NUCLEOTIDE SEQUENCE [LARGE SCALE GENOMIC DNA]</scope>
</reference>
<accession>A0A1I7VPR2</accession>
<feature type="compositionally biased region" description="Basic and acidic residues" evidence="1">
    <location>
        <begin position="258"/>
        <end position="288"/>
    </location>
</feature>
<proteinExistence type="predicted"/>
<keyword evidence="4" id="KW-1185">Reference proteome</keyword>
<keyword evidence="2" id="KW-1133">Transmembrane helix</keyword>
<dbReference type="OMA" id="CGRVCCI"/>
<dbReference type="CTD" id="9942178"/>
<dbReference type="OrthoDB" id="5857635at2759"/>
<dbReference type="FunCoup" id="A0A1I7VPR2">
    <property type="interactions" value="7"/>
</dbReference>
<reference evidence="5" key="2">
    <citation type="submission" date="2016-11" db="UniProtKB">
        <authorList>
            <consortium name="WormBaseParasite"/>
        </authorList>
    </citation>
    <scope>IDENTIFICATION</scope>
</reference>
<dbReference type="AlphaFoldDB" id="A0A1I7VPR2"/>
<evidence type="ECO:0000313" key="3">
    <source>
        <dbReference type="EMBL" id="EJD75562.1"/>
    </source>
</evidence>
<dbReference type="STRING" id="7209.A0A1I7VPR2"/>
<keyword evidence="2" id="KW-0472">Membrane</keyword>